<dbReference type="InterPro" id="IPR001110">
    <property type="entry name" value="UPF0012_CS"/>
</dbReference>
<comment type="caution">
    <text evidence="5">The sequence shown here is derived from an EMBL/GenBank/DDBJ whole genome shotgun (WGS) entry which is preliminary data.</text>
</comment>
<dbReference type="SUPFAM" id="SSF56317">
    <property type="entry name" value="Carbon-nitrogen hydrolase"/>
    <property type="match status" value="1"/>
</dbReference>
<dbReference type="OrthoDB" id="9811121at2"/>
<reference evidence="5 7" key="1">
    <citation type="submission" date="2019-07" db="EMBL/GenBank/DDBJ databases">
        <title>Genomes of sea-ice associated Colwellia species.</title>
        <authorList>
            <person name="Bowman J.P."/>
        </authorList>
    </citation>
    <scope>NUCLEOTIDE SEQUENCE [LARGE SCALE GENOMIC DNA]</scope>
    <source>
        <strain evidence="4 6">ACAM 607</strain>
        <strain evidence="5 7">IC036</strain>
    </source>
</reference>
<dbReference type="AlphaFoldDB" id="A0A5C6Q6L8"/>
<dbReference type="CDD" id="cd07572">
    <property type="entry name" value="nit"/>
    <property type="match status" value="1"/>
</dbReference>
<keyword evidence="6" id="KW-1185">Reference proteome</keyword>
<dbReference type="Proteomes" id="UP000321525">
    <property type="component" value="Unassembled WGS sequence"/>
</dbReference>
<evidence type="ECO:0000256" key="1">
    <source>
        <dbReference type="ARBA" id="ARBA00010613"/>
    </source>
</evidence>
<evidence type="ECO:0000313" key="7">
    <source>
        <dbReference type="Proteomes" id="UP000321917"/>
    </source>
</evidence>
<dbReference type="Proteomes" id="UP000321917">
    <property type="component" value="Unassembled WGS sequence"/>
</dbReference>
<sequence>MVRLTAIQLCSVPNVEENLVSIDAELARLTPAAASDEHIVVLPECCLFFGGKDAEQLAVSKRSLKDKLARLAKKYQVFLVAGSIPLVTSAKIEDKFTNSSCVFSPQGHELIQYDKIHLFDVNVEDNEKSYRESRYTQAGDKICCWQAATVNIGLTICYDLRFPELYRQLRLLGADIITVPSAFTVVTGKAHWQTLLQARAIENQVYIVAAGQQGTHLNGRETWGHSMIISPWGEILSCIEQGIGSISVEFSRHELDKVRAAMPVTEHNQFESTLKRPN</sequence>
<evidence type="ECO:0000313" key="5">
    <source>
        <dbReference type="EMBL" id="TWX64624.1"/>
    </source>
</evidence>
<accession>A0A5C6Q6L8</accession>
<gene>
    <name evidence="4" type="ORF">ESZ26_16020</name>
    <name evidence="5" type="ORF">ESZ27_14075</name>
</gene>
<dbReference type="EMBL" id="VOLQ01000030">
    <property type="protein sequence ID" value="TWX64624.1"/>
    <property type="molecule type" value="Genomic_DNA"/>
</dbReference>
<evidence type="ECO:0000259" key="3">
    <source>
        <dbReference type="PROSITE" id="PS50263"/>
    </source>
</evidence>
<dbReference type="RefSeq" id="WP_146800464.1">
    <property type="nucleotide sequence ID" value="NZ_VOLP01000026.1"/>
</dbReference>
<dbReference type="PANTHER" id="PTHR23088">
    <property type="entry name" value="NITRILASE-RELATED"/>
    <property type="match status" value="1"/>
</dbReference>
<evidence type="ECO:0000313" key="4">
    <source>
        <dbReference type="EMBL" id="TWX55608.1"/>
    </source>
</evidence>
<dbReference type="InterPro" id="IPR036526">
    <property type="entry name" value="C-N_Hydrolase_sf"/>
</dbReference>
<feature type="domain" description="CN hydrolase" evidence="3">
    <location>
        <begin position="2"/>
        <end position="264"/>
    </location>
</feature>
<dbReference type="PROSITE" id="PS01227">
    <property type="entry name" value="UPF0012"/>
    <property type="match status" value="1"/>
</dbReference>
<dbReference type="InterPro" id="IPR003010">
    <property type="entry name" value="C-N_Hydrolase"/>
</dbReference>
<comment type="similarity">
    <text evidence="1">Belongs to the carbon-nitrogen hydrolase superfamily. NIT1/NIT2 family.</text>
</comment>
<organism evidence="5 7">
    <name type="scientific">Colwellia hornerae</name>
    <dbReference type="NCBI Taxonomy" id="89402"/>
    <lineage>
        <taxon>Bacteria</taxon>
        <taxon>Pseudomonadati</taxon>
        <taxon>Pseudomonadota</taxon>
        <taxon>Gammaproteobacteria</taxon>
        <taxon>Alteromonadales</taxon>
        <taxon>Colwelliaceae</taxon>
        <taxon>Colwellia</taxon>
    </lineage>
</organism>
<evidence type="ECO:0000313" key="6">
    <source>
        <dbReference type="Proteomes" id="UP000321525"/>
    </source>
</evidence>
<dbReference type="Pfam" id="PF00795">
    <property type="entry name" value="CN_hydrolase"/>
    <property type="match status" value="1"/>
</dbReference>
<dbReference type="GO" id="GO:0016811">
    <property type="term" value="F:hydrolase activity, acting on carbon-nitrogen (but not peptide) bonds, in linear amides"/>
    <property type="evidence" value="ECO:0007669"/>
    <property type="project" value="InterPro"/>
</dbReference>
<dbReference type="Gene3D" id="3.60.110.10">
    <property type="entry name" value="Carbon-nitrogen hydrolase"/>
    <property type="match status" value="1"/>
</dbReference>
<dbReference type="PROSITE" id="PS50263">
    <property type="entry name" value="CN_HYDROLASE"/>
    <property type="match status" value="1"/>
</dbReference>
<keyword evidence="2 5" id="KW-0378">Hydrolase</keyword>
<proteinExistence type="inferred from homology"/>
<name>A0A5C6Q6L8_9GAMM</name>
<dbReference type="EMBL" id="VOLR01000027">
    <property type="protein sequence ID" value="TWX55608.1"/>
    <property type="molecule type" value="Genomic_DNA"/>
</dbReference>
<dbReference type="InterPro" id="IPR045254">
    <property type="entry name" value="Nit1/2_C-N_Hydrolase"/>
</dbReference>
<dbReference type="PANTHER" id="PTHR23088:SF27">
    <property type="entry name" value="DEAMINATED GLUTATHIONE AMIDASE"/>
    <property type="match status" value="1"/>
</dbReference>
<evidence type="ECO:0000256" key="2">
    <source>
        <dbReference type="ARBA" id="ARBA00022801"/>
    </source>
</evidence>
<protein>
    <submittedName>
        <fullName evidence="5">Carbon-nitrogen hydrolase family protein</fullName>
    </submittedName>
</protein>